<dbReference type="EMBL" id="KN817562">
    <property type="protein sequence ID" value="KJA21012.1"/>
    <property type="molecule type" value="Genomic_DNA"/>
</dbReference>
<dbReference type="Proteomes" id="UP000054270">
    <property type="component" value="Unassembled WGS sequence"/>
</dbReference>
<evidence type="ECO:0000256" key="1">
    <source>
        <dbReference type="SAM" id="MobiDB-lite"/>
    </source>
</evidence>
<feature type="region of interest" description="Disordered" evidence="1">
    <location>
        <begin position="74"/>
        <end position="95"/>
    </location>
</feature>
<reference evidence="3" key="1">
    <citation type="submission" date="2014-04" db="EMBL/GenBank/DDBJ databases">
        <title>Evolutionary Origins and Diversification of the Mycorrhizal Mutualists.</title>
        <authorList>
            <consortium name="DOE Joint Genome Institute"/>
            <consortium name="Mycorrhizal Genomics Consortium"/>
            <person name="Kohler A."/>
            <person name="Kuo A."/>
            <person name="Nagy L.G."/>
            <person name="Floudas D."/>
            <person name="Copeland A."/>
            <person name="Barry K.W."/>
            <person name="Cichocki N."/>
            <person name="Veneault-Fourrey C."/>
            <person name="LaButti K."/>
            <person name="Lindquist E.A."/>
            <person name="Lipzen A."/>
            <person name="Lundell T."/>
            <person name="Morin E."/>
            <person name="Murat C."/>
            <person name="Riley R."/>
            <person name="Ohm R."/>
            <person name="Sun H."/>
            <person name="Tunlid A."/>
            <person name="Henrissat B."/>
            <person name="Grigoriev I.V."/>
            <person name="Hibbett D.S."/>
            <person name="Martin F."/>
        </authorList>
    </citation>
    <scope>NUCLEOTIDE SEQUENCE [LARGE SCALE GENOMIC DNA]</scope>
    <source>
        <strain evidence="3">FD-334 SS-4</strain>
    </source>
</reference>
<sequence length="152" mass="16390">MSGDQKRPLAIISGRHMHAPNQTRSRAITPGSGLFKCRRPNKYHGFTAPCLTRWSGHGYAGWAAGPIKCNLQANATPGSGRGRGRLGTPQSRTGDRIRCLPQARPAPDTQLPRLSQLHGDVGRASFIVLPSSAIVHNLQIPCPPARTRTDLS</sequence>
<evidence type="ECO:0000313" key="2">
    <source>
        <dbReference type="EMBL" id="KJA21012.1"/>
    </source>
</evidence>
<name>A0A0D2L2P1_HYPSF</name>
<keyword evidence="3" id="KW-1185">Reference proteome</keyword>
<evidence type="ECO:0000313" key="3">
    <source>
        <dbReference type="Proteomes" id="UP000054270"/>
    </source>
</evidence>
<organism evidence="2 3">
    <name type="scientific">Hypholoma sublateritium (strain FD-334 SS-4)</name>
    <dbReference type="NCBI Taxonomy" id="945553"/>
    <lineage>
        <taxon>Eukaryota</taxon>
        <taxon>Fungi</taxon>
        <taxon>Dikarya</taxon>
        <taxon>Basidiomycota</taxon>
        <taxon>Agaricomycotina</taxon>
        <taxon>Agaricomycetes</taxon>
        <taxon>Agaricomycetidae</taxon>
        <taxon>Agaricales</taxon>
        <taxon>Agaricineae</taxon>
        <taxon>Strophariaceae</taxon>
        <taxon>Hypholoma</taxon>
    </lineage>
</organism>
<gene>
    <name evidence="2" type="ORF">HYPSUDRAFT_216676</name>
</gene>
<proteinExistence type="predicted"/>
<accession>A0A0D2L2P1</accession>
<protein>
    <submittedName>
        <fullName evidence="2">Uncharacterized protein</fullName>
    </submittedName>
</protein>
<dbReference type="AlphaFoldDB" id="A0A0D2L2P1"/>